<keyword evidence="1" id="KW-0472">Membrane</keyword>
<keyword evidence="1" id="KW-0812">Transmembrane</keyword>
<gene>
    <name evidence="3" type="ORF">OP8BY_1688</name>
</gene>
<dbReference type="AlphaFoldDB" id="A0A3E2BP22"/>
<organism evidence="3 4">
    <name type="scientific">Candidatus Saccharicenans subterraneus</name>
    <dbReference type="NCBI Taxonomy" id="2508984"/>
    <lineage>
        <taxon>Bacteria</taxon>
        <taxon>Candidatus Aminicenantota</taxon>
        <taxon>Candidatus Aminicenantia</taxon>
        <taxon>Candidatus Aminicenantales</taxon>
        <taxon>Candidatus Saccharicenantaceae</taxon>
        <taxon>Candidatus Saccharicenans</taxon>
    </lineage>
</organism>
<evidence type="ECO:0000256" key="1">
    <source>
        <dbReference type="SAM" id="Phobius"/>
    </source>
</evidence>
<evidence type="ECO:0000259" key="2">
    <source>
        <dbReference type="Pfam" id="PF20382"/>
    </source>
</evidence>
<accession>A0A3E2BP22</accession>
<keyword evidence="1" id="KW-1133">Transmembrane helix</keyword>
<sequence length="122" mass="13450">MKKKAVTAIILAWFVPGLGHIYLRRYWRGLAFLVAIALMSLMGLVMGGKIYPLQADNPLTFLAFLSDLGNGLLYIISRFLPVGLGELERLSFEFGTAYLAGAGLLNYLVALDAWDIARGKKQ</sequence>
<proteinExistence type="predicted"/>
<evidence type="ECO:0000313" key="3">
    <source>
        <dbReference type="EMBL" id="RFT16510.1"/>
    </source>
</evidence>
<dbReference type="InterPro" id="IPR046499">
    <property type="entry name" value="DUF6677"/>
</dbReference>
<protein>
    <recommendedName>
        <fullName evidence="2">DUF6677 domain-containing protein</fullName>
    </recommendedName>
</protein>
<dbReference type="Proteomes" id="UP000257323">
    <property type="component" value="Unassembled WGS sequence"/>
</dbReference>
<name>A0A3E2BP22_9BACT</name>
<dbReference type="EMBL" id="QUAH01000003">
    <property type="protein sequence ID" value="RFT16510.1"/>
    <property type="molecule type" value="Genomic_DNA"/>
</dbReference>
<feature type="transmembrane region" description="Helical" evidence="1">
    <location>
        <begin position="97"/>
        <end position="117"/>
    </location>
</feature>
<dbReference type="Pfam" id="PF20382">
    <property type="entry name" value="DUF6677"/>
    <property type="match status" value="1"/>
</dbReference>
<reference evidence="3 4" key="1">
    <citation type="submission" date="2018-08" db="EMBL/GenBank/DDBJ databases">
        <title>Genome analysis of the thermophilic bacterium of the candidate phylum Aminicenantes from deep subsurface aquifer revealed its physiology and ecological role.</title>
        <authorList>
            <person name="Kadnikov V.V."/>
            <person name="Mardanov A.V."/>
            <person name="Beletsky A.V."/>
            <person name="Karnachuk O.V."/>
            <person name="Ravin N.V."/>
        </authorList>
    </citation>
    <scope>NUCLEOTIDE SEQUENCE [LARGE SCALE GENOMIC DNA]</scope>
    <source>
        <strain evidence="3">BY38</strain>
    </source>
</reference>
<feature type="transmembrane region" description="Helical" evidence="1">
    <location>
        <begin position="29"/>
        <end position="47"/>
    </location>
</feature>
<evidence type="ECO:0000313" key="4">
    <source>
        <dbReference type="Proteomes" id="UP000257323"/>
    </source>
</evidence>
<feature type="domain" description="DUF6677" evidence="2">
    <location>
        <begin position="8"/>
        <end position="121"/>
    </location>
</feature>
<comment type="caution">
    <text evidence="3">The sequence shown here is derived from an EMBL/GenBank/DDBJ whole genome shotgun (WGS) entry which is preliminary data.</text>
</comment>